<keyword evidence="5" id="KW-1185">Reference proteome</keyword>
<dbReference type="Proteomes" id="UP000237771">
    <property type="component" value="Unassembled WGS sequence"/>
</dbReference>
<evidence type="ECO:0000313" key="5">
    <source>
        <dbReference type="Proteomes" id="UP000237771"/>
    </source>
</evidence>
<dbReference type="Proteomes" id="UP000184384">
    <property type="component" value="Unassembled WGS sequence"/>
</dbReference>
<dbReference type="PANTHER" id="PTHR32182:SF0">
    <property type="entry name" value="DNA REPLICATION AND REPAIR PROTEIN RECF"/>
    <property type="match status" value="1"/>
</dbReference>
<dbReference type="Pfam" id="PF13476">
    <property type="entry name" value="AAA_23"/>
    <property type="match status" value="1"/>
</dbReference>
<gene>
    <name evidence="2" type="ORF">BC624_10665</name>
    <name evidence="3" type="ORF">SAMN05443373_11057</name>
</gene>
<protein>
    <submittedName>
        <fullName evidence="3">AAA domain-containing protein</fullName>
    </submittedName>
</protein>
<dbReference type="RefSeq" id="WP_072944951.1">
    <property type="nucleotide sequence ID" value="NZ_FQWO01000010.1"/>
</dbReference>
<evidence type="ECO:0000313" key="3">
    <source>
        <dbReference type="EMBL" id="SHH27475.1"/>
    </source>
</evidence>
<evidence type="ECO:0000313" key="2">
    <source>
        <dbReference type="EMBL" id="PRZ22817.1"/>
    </source>
</evidence>
<dbReference type="GO" id="GO:0016887">
    <property type="term" value="F:ATP hydrolysis activity"/>
    <property type="evidence" value="ECO:0007669"/>
    <property type="project" value="InterPro"/>
</dbReference>
<reference evidence="2 5" key="3">
    <citation type="submission" date="2018-03" db="EMBL/GenBank/DDBJ databases">
        <title>Genomic Encyclopedia of Archaeal and Bacterial Type Strains, Phase II (KMG-II): from individual species to whole genera.</title>
        <authorList>
            <person name="Goeker M."/>
        </authorList>
    </citation>
    <scope>NUCLEOTIDE SEQUENCE [LARGE SCALE GENOMIC DNA]</scope>
    <source>
        <strain evidence="2 5">DSM 17797</strain>
    </source>
</reference>
<proteinExistence type="predicted"/>
<accession>A0A1M5RMJ9</accession>
<dbReference type="Gene3D" id="3.40.50.300">
    <property type="entry name" value="P-loop containing nucleotide triphosphate hydrolases"/>
    <property type="match status" value="2"/>
</dbReference>
<evidence type="ECO:0000259" key="1">
    <source>
        <dbReference type="Pfam" id="PF13476"/>
    </source>
</evidence>
<name>A0A1M5RMJ9_9FLAO</name>
<sequence>MKIKKIYIQNFKVFTKATFTFDNFHLLVLDGPNGFGKTSLFDAIELLLTGQIRRYVKLGEQTIKGSQTFGEYPFYNQYGEDGDIIIKAEIEHDSQTIILERRAEKASLSYNQFFNSYKLYTKIDFESQTETQIENEVNYLQNLLGQDYKENFEFLNYIEQEDSIYLLKNKDKDKQDSIAYLFNTQDFENKINKYEEIKKKLLKLCDTPAKARLQEKKEELDTLGVQLSSREKVAYNELFNCEQYEWDKSEISFALIRYTDLVGEDGIVTRIKDLVQQKTTYLDYQLNNQVDKILEQSSNLEKVIRYQNFLIKKEELSKEKVLQEKQAAFLKDLTEIDIEKVKSDSLSINPIDLFPKTELTLLENFSTDLIFLQISAKELSDLALIHNQLVLTRDSLVSKFGDFNHLTHTAGECILCGFDWKESDILYKNIITQTEKIKNLVDSSSNNISLQIQAFKDKYLIVINRIIVTHQLEYIIDKEFVNNLVLQQDSVLHPIVQKIQSLGIDLTEFLNSSATMQINPKTEELVATLKRLKKEIDIEVIKPHFNDTFTQYFFSNKLNISDFNLDKIEGKINYINWQYSLYQNKTFTIKSLEYKTLKLQFDNAAENEKTVKRVITVYKESLKKYNQKLINDIEILFHIYSGRIVQDFQGGLGLFISNDKGIKFQTDPSKTYDAIFSMSSGQLSALIISFTLALNKKYSKNKILFIDDPVQTMDEINVVGFIELLRNDFSNHQIFMSTHEDLISTFMRYKFKKYGLSQKRINIRETAN</sequence>
<dbReference type="PANTHER" id="PTHR32182">
    <property type="entry name" value="DNA REPLICATION AND REPAIR PROTEIN RECF"/>
    <property type="match status" value="1"/>
</dbReference>
<evidence type="ECO:0000313" key="4">
    <source>
        <dbReference type="Proteomes" id="UP000184384"/>
    </source>
</evidence>
<organism evidence="3 4">
    <name type="scientific">Flavobacterium granuli</name>
    <dbReference type="NCBI Taxonomy" id="280093"/>
    <lineage>
        <taxon>Bacteria</taxon>
        <taxon>Pseudomonadati</taxon>
        <taxon>Bacteroidota</taxon>
        <taxon>Flavobacteriia</taxon>
        <taxon>Flavobacteriales</taxon>
        <taxon>Flavobacteriaceae</taxon>
        <taxon>Flavobacterium</taxon>
    </lineage>
</organism>
<dbReference type="InterPro" id="IPR038729">
    <property type="entry name" value="Rad50/SbcC_AAA"/>
</dbReference>
<dbReference type="STRING" id="280093.SAMN05443373_11057"/>
<reference evidence="4" key="2">
    <citation type="submission" date="2016-11" db="EMBL/GenBank/DDBJ databases">
        <authorList>
            <person name="Varghese N."/>
            <person name="Submissions S."/>
        </authorList>
    </citation>
    <scope>NUCLEOTIDE SEQUENCE [LARGE SCALE GENOMIC DNA]</scope>
    <source>
        <strain evidence="4">DSM 19729</strain>
    </source>
</reference>
<feature type="domain" description="Rad50/SbcC-type AAA" evidence="1">
    <location>
        <begin position="5"/>
        <end position="230"/>
    </location>
</feature>
<dbReference type="SUPFAM" id="SSF52540">
    <property type="entry name" value="P-loop containing nucleoside triphosphate hydrolases"/>
    <property type="match status" value="1"/>
</dbReference>
<reference evidence="3" key="1">
    <citation type="submission" date="2016-11" db="EMBL/GenBank/DDBJ databases">
        <authorList>
            <person name="Jaros S."/>
            <person name="Januszkiewicz K."/>
            <person name="Wedrychowicz H."/>
        </authorList>
    </citation>
    <scope>NUCLEOTIDE SEQUENCE [LARGE SCALE GENOMIC DNA]</scope>
    <source>
        <strain evidence="3">DSM 19729</strain>
    </source>
</reference>
<dbReference type="InterPro" id="IPR027417">
    <property type="entry name" value="P-loop_NTPase"/>
</dbReference>
<dbReference type="EMBL" id="FQWO01000010">
    <property type="protein sequence ID" value="SHH27475.1"/>
    <property type="molecule type" value="Genomic_DNA"/>
</dbReference>
<dbReference type="EMBL" id="PVUB01000006">
    <property type="protein sequence ID" value="PRZ22817.1"/>
    <property type="molecule type" value="Genomic_DNA"/>
</dbReference>
<dbReference type="AlphaFoldDB" id="A0A1M5RMJ9"/>
<dbReference type="GO" id="GO:0000731">
    <property type="term" value="P:DNA synthesis involved in DNA repair"/>
    <property type="evidence" value="ECO:0007669"/>
    <property type="project" value="TreeGrafter"/>
</dbReference>
<dbReference type="GO" id="GO:0006302">
    <property type="term" value="P:double-strand break repair"/>
    <property type="evidence" value="ECO:0007669"/>
    <property type="project" value="InterPro"/>
</dbReference>
<dbReference type="OrthoDB" id="7029750at2"/>